<dbReference type="InterPro" id="IPR006703">
    <property type="entry name" value="G_AIG1"/>
</dbReference>
<keyword evidence="3" id="KW-0342">GTP-binding</keyword>
<protein>
    <recommendedName>
        <fullName evidence="5">AIG1-type G domain-containing protein</fullName>
    </recommendedName>
</protein>
<dbReference type="InterPro" id="IPR045058">
    <property type="entry name" value="GIMA/IAN/Toc"/>
</dbReference>
<dbReference type="CDD" id="cd01852">
    <property type="entry name" value="AIG1"/>
    <property type="match status" value="1"/>
</dbReference>
<name>A0ABR3NRD9_9TELE</name>
<feature type="region of interest" description="Disordered" evidence="4">
    <location>
        <begin position="1"/>
        <end position="39"/>
    </location>
</feature>
<evidence type="ECO:0000256" key="4">
    <source>
        <dbReference type="SAM" id="MobiDB-lite"/>
    </source>
</evidence>
<dbReference type="SUPFAM" id="SSF52540">
    <property type="entry name" value="P-loop containing nucleoside triphosphate hydrolases"/>
    <property type="match status" value="1"/>
</dbReference>
<keyword evidence="2" id="KW-0547">Nucleotide-binding</keyword>
<comment type="similarity">
    <text evidence="1">Belongs to the TRAFAC class TrmE-Era-EngA-EngB-Septin-like GTPase superfamily. AIG1/Toc34/Toc159-like paraseptin GTPase family. IAN subfamily.</text>
</comment>
<evidence type="ECO:0000256" key="3">
    <source>
        <dbReference type="ARBA" id="ARBA00023134"/>
    </source>
</evidence>
<dbReference type="PANTHER" id="PTHR10903:SF188">
    <property type="entry name" value="GTPASE IMAP FAMILY MEMBER 2-LIKE-RELATED"/>
    <property type="match status" value="1"/>
</dbReference>
<evidence type="ECO:0000313" key="7">
    <source>
        <dbReference type="Proteomes" id="UP001558613"/>
    </source>
</evidence>
<dbReference type="Pfam" id="PF04548">
    <property type="entry name" value="AIG1"/>
    <property type="match status" value="1"/>
</dbReference>
<comment type="caution">
    <text evidence="6">The sequence shown here is derived from an EMBL/GenBank/DDBJ whole genome shotgun (WGS) entry which is preliminary data.</text>
</comment>
<evidence type="ECO:0000256" key="2">
    <source>
        <dbReference type="ARBA" id="ARBA00022741"/>
    </source>
</evidence>
<accession>A0ABR3NRD9</accession>
<dbReference type="PANTHER" id="PTHR10903">
    <property type="entry name" value="GTPASE, IMAP FAMILY MEMBER-RELATED"/>
    <property type="match status" value="1"/>
</dbReference>
<feature type="domain" description="AIG1-type G" evidence="5">
    <location>
        <begin position="45"/>
        <end position="241"/>
    </location>
</feature>
<proteinExistence type="inferred from homology"/>
<keyword evidence="7" id="KW-1185">Reference proteome</keyword>
<evidence type="ECO:0000313" key="6">
    <source>
        <dbReference type="EMBL" id="KAL1279584.1"/>
    </source>
</evidence>
<organism evidence="6 7">
    <name type="scientific">Cirrhinus molitorella</name>
    <name type="common">mud carp</name>
    <dbReference type="NCBI Taxonomy" id="172907"/>
    <lineage>
        <taxon>Eukaryota</taxon>
        <taxon>Metazoa</taxon>
        <taxon>Chordata</taxon>
        <taxon>Craniata</taxon>
        <taxon>Vertebrata</taxon>
        <taxon>Euteleostomi</taxon>
        <taxon>Actinopterygii</taxon>
        <taxon>Neopterygii</taxon>
        <taxon>Teleostei</taxon>
        <taxon>Ostariophysi</taxon>
        <taxon>Cypriniformes</taxon>
        <taxon>Cyprinidae</taxon>
        <taxon>Labeoninae</taxon>
        <taxon>Labeonini</taxon>
        <taxon>Cirrhinus</taxon>
    </lineage>
</organism>
<dbReference type="EMBL" id="JAYMGO010000003">
    <property type="protein sequence ID" value="KAL1279584.1"/>
    <property type="molecule type" value="Genomic_DNA"/>
</dbReference>
<sequence length="287" mass="33195">MVENGRKFIRKQMRRKSSMNDPDVVFSGKSPAEDPDETDVIPESKDQIRLVLLGKTGSGKSATGNTIIGRNLFKTSDGSRSQTKHCQPETRVRFGKEIAVIDTPGLYDTELSEDEIKTRIGQCITFTSPGPHAFIIVIRVGRFTEEEQNTVKKLKEVFGKQMEKHSMILFTYKKQLNRTIEQYLEKGEPALKELVESCGNRYFCLDNELPSFPQFNDLIRKIETMVAENGHFSNEMFEEAEKCIQEIQKQKLGEKEKQFSQSEWQQTYWRLAEESRHEAKKTFYDRS</sequence>
<feature type="compositionally biased region" description="Basic residues" evidence="4">
    <location>
        <begin position="7"/>
        <end position="17"/>
    </location>
</feature>
<dbReference type="Gene3D" id="3.40.50.300">
    <property type="entry name" value="P-loop containing nucleotide triphosphate hydrolases"/>
    <property type="match status" value="1"/>
</dbReference>
<evidence type="ECO:0000256" key="1">
    <source>
        <dbReference type="ARBA" id="ARBA00008535"/>
    </source>
</evidence>
<reference evidence="6 7" key="1">
    <citation type="submission" date="2023-09" db="EMBL/GenBank/DDBJ databases">
        <authorList>
            <person name="Wang M."/>
        </authorList>
    </citation>
    <scope>NUCLEOTIDE SEQUENCE [LARGE SCALE GENOMIC DNA]</scope>
    <source>
        <strain evidence="6">GT-2023</strain>
        <tissue evidence="6">Liver</tissue>
    </source>
</reference>
<dbReference type="PROSITE" id="PS51720">
    <property type="entry name" value="G_AIG1"/>
    <property type="match status" value="1"/>
</dbReference>
<gene>
    <name evidence="6" type="ORF">QQF64_026257</name>
</gene>
<dbReference type="Proteomes" id="UP001558613">
    <property type="component" value="Unassembled WGS sequence"/>
</dbReference>
<evidence type="ECO:0000259" key="5">
    <source>
        <dbReference type="PROSITE" id="PS51720"/>
    </source>
</evidence>
<dbReference type="InterPro" id="IPR027417">
    <property type="entry name" value="P-loop_NTPase"/>
</dbReference>